<dbReference type="InterPro" id="IPR001434">
    <property type="entry name" value="OmcB-like_DUF11"/>
</dbReference>
<protein>
    <submittedName>
        <fullName evidence="6">Uncharacterized protein</fullName>
    </submittedName>
</protein>
<dbReference type="Gene3D" id="2.60.40.1120">
    <property type="entry name" value="Carboxypeptidase-like, regulatory domain"/>
    <property type="match status" value="2"/>
</dbReference>
<evidence type="ECO:0000259" key="5">
    <source>
        <dbReference type="Pfam" id="PF17210"/>
    </source>
</evidence>
<keyword evidence="3" id="KW-0732">Signal</keyword>
<proteinExistence type="predicted"/>
<dbReference type="Gene3D" id="2.120.10.30">
    <property type="entry name" value="TolB, C-terminal domain"/>
    <property type="match status" value="1"/>
</dbReference>
<dbReference type="SUPFAM" id="SSF117074">
    <property type="entry name" value="Hypothetical protein PA1324"/>
    <property type="match status" value="1"/>
</dbReference>
<dbReference type="Gene3D" id="2.130.10.10">
    <property type="entry name" value="YVTN repeat-like/Quinoprotein amine dehydrogenase"/>
    <property type="match status" value="1"/>
</dbReference>
<dbReference type="Pfam" id="PF01345">
    <property type="entry name" value="DUF11"/>
    <property type="match status" value="1"/>
</dbReference>
<gene>
    <name evidence="6" type="ORF">MNBD_GAMMA01-977</name>
</gene>
<dbReference type="NCBIfam" id="TIGR01451">
    <property type="entry name" value="B_ant_repeat"/>
    <property type="match status" value="1"/>
</dbReference>
<dbReference type="InterPro" id="IPR008969">
    <property type="entry name" value="CarboxyPept-like_regulatory"/>
</dbReference>
<comment type="subcellular location">
    <subcellularLocation>
        <location evidence="1">Secreted</location>
    </subcellularLocation>
</comment>
<evidence type="ECO:0000256" key="1">
    <source>
        <dbReference type="ARBA" id="ARBA00004613"/>
    </source>
</evidence>
<evidence type="ECO:0000256" key="3">
    <source>
        <dbReference type="ARBA" id="ARBA00022729"/>
    </source>
</evidence>
<dbReference type="Pfam" id="PF17210">
    <property type="entry name" value="SdrD_B"/>
    <property type="match status" value="1"/>
</dbReference>
<evidence type="ECO:0000259" key="4">
    <source>
        <dbReference type="Pfam" id="PF01345"/>
    </source>
</evidence>
<accession>A0A3B0VA17</accession>
<dbReference type="InterPro" id="IPR051417">
    <property type="entry name" value="SDr/BOS_complex"/>
</dbReference>
<name>A0A3B0VA17_9ZZZZ</name>
<dbReference type="SUPFAM" id="SSF49464">
    <property type="entry name" value="Carboxypeptidase regulatory domain-like"/>
    <property type="match status" value="2"/>
</dbReference>
<dbReference type="SUPFAM" id="SSF101898">
    <property type="entry name" value="NHL repeat"/>
    <property type="match status" value="1"/>
</dbReference>
<dbReference type="InterPro" id="IPR033764">
    <property type="entry name" value="Sdr_B"/>
</dbReference>
<dbReference type="PANTHER" id="PTHR23303">
    <property type="entry name" value="CARBOXYPEPTIDASE REGULATORY REGION-CONTAINING"/>
    <property type="match status" value="1"/>
</dbReference>
<dbReference type="Pfam" id="PF13715">
    <property type="entry name" value="CarbopepD_reg_2"/>
    <property type="match status" value="1"/>
</dbReference>
<dbReference type="SUPFAM" id="SSF63829">
    <property type="entry name" value="Calcium-dependent phosphotriesterase"/>
    <property type="match status" value="1"/>
</dbReference>
<reference evidence="6" key="1">
    <citation type="submission" date="2018-06" db="EMBL/GenBank/DDBJ databases">
        <authorList>
            <person name="Zhirakovskaya E."/>
        </authorList>
    </citation>
    <scope>NUCLEOTIDE SEQUENCE</scope>
</reference>
<organism evidence="6">
    <name type="scientific">hydrothermal vent metagenome</name>
    <dbReference type="NCBI Taxonomy" id="652676"/>
    <lineage>
        <taxon>unclassified sequences</taxon>
        <taxon>metagenomes</taxon>
        <taxon>ecological metagenomes</taxon>
    </lineage>
</organism>
<dbReference type="EMBL" id="UOEW01000173">
    <property type="protein sequence ID" value="VAW37560.1"/>
    <property type="molecule type" value="Genomic_DNA"/>
</dbReference>
<keyword evidence="2" id="KW-0964">Secreted</keyword>
<evidence type="ECO:0000313" key="6">
    <source>
        <dbReference type="EMBL" id="VAW37560.1"/>
    </source>
</evidence>
<dbReference type="InterPro" id="IPR013783">
    <property type="entry name" value="Ig-like_fold"/>
</dbReference>
<feature type="domain" description="SD-repeat containing protein B" evidence="5">
    <location>
        <begin position="2123"/>
        <end position="2187"/>
    </location>
</feature>
<dbReference type="InterPro" id="IPR011042">
    <property type="entry name" value="6-blade_b-propeller_TolB-like"/>
</dbReference>
<sequence>MSDTSIVGRIISSDNNLPINNAKLVIAENGAEFFTDTLGKFSIESFVTGLYTVTITADDYNSRTMSILSGGGLINLREISLVPAIVNITSSTLLGRVTDNTFLQNPLTGASVTLPALGLSTITDENGEYLLTDIPDVTYQAQFVTPGYESLFFEISSTEHTTSELNVQLKEIGSSPLRINEFIPEQFEYQGVDEVEIDIELQNTGSQTINTRLYLRILNQQGTVESHFPVKEIPYNGTELDASEVLNPYEMISTRAMFGTRFMQPGDYQLVLLAFDEFSVELLKQASTTISILPVKNISGSVTFDPDITNFDINQLINIHASLIDTGTTAVENVDVTANVYLVDKENNSNQLLATVINEYSDILLNSPTLMHKDTNNELLIYAAATGNIIRFDNNDNFEVEYNVGTIRDFSLSSTNLVHTIDNQCNLKIYDSTGIVISDFTLGITGCKDIEVLNDNDNVNIISTDGIFNLEIGTGLLTQIAGEYLKDPQGMIKHTDGRLLIADGDANVILSYENAELSTWVTGLSNPHGICEDIDGTVLVANYNNNEIIRVAIDGTTSVFSSGIPAPYDIQLNPAGGYYVSSETENKLYQVNSDGSFVVIYDSYINIPRLVVSGNNSDVYIYNSTDQTLLRRLSDGTVIELGTSTYVVTRMIVDQLDNLILVMGGRFYRQEADLTFTQLSSTGVTVAAIVDGDIPNEYRFFNSFLNKFGYLDATGNITHDDIKKPFGRILATKTDSNGLIYILAAEGKIFTVDEDLNYSELISGLSSVFDMYISPTDEIYVSKYSKEIIKIDSALNITTIATVDNSPRHIVINNAGEVIYSDQTSAIYKNNGTTEVVYALLNANVSGDLAIDSLDRLWVTHRTSSNNITFVNNDLSINEIVIDSGTAGIIWPQSIAIDFANNSAWIAARDNVFFMDSNGNIGTINQSSDYPSSAHLTLSNNNFYLSRTYFMDHFDSAFNYQKTYSTYSQLHDMIKTDNGNLIMAVKSPHSGIIQYTDPNKLPEYIINGNYPYLDRSDQSNHVLGFSLNAIKDIDLINKSTTDKVTDIGSIADFTQVNGTEIHLVDHSKNQYSIYNFSNELQFNLFGLNNLQGLAVDDNNNLYLTDTENTYKFLQNNEIELFDNFNPGGYMQHNNGTIFKVTEFPDSLYAKNIITGENNTYKINETSRISTVYYEADNNIKIVSTRGLLQFNLTGDNTVLLSSVDNTQDILQTNDGNIYLGTGNNSDVGGILQLTNGIFSNYRSNTELSNVIPDTLVGDNNTIYAFSNSGVSNNVIQLGNVNRRILNPFAFLYNDRLRSLVVIGNNMYGINGSSTLFKVQLSDPQEQTPLIGDLVHSSTLNVQLNSLASEHDFTPFNVPIAGEYSVVLEFSDEEIISDISDALHIGNLATGQIQLSTNNPTPGNSILATSAYIEGLDISAFVDLIAEQAQEIYRYDGTIFPTTGFIVKDDVIIYQRGNGDLIYKYDRLNDTTTLIYTSPNLIRRIIKGNNQETILLGTPTRWLDDNGNVYKEKDYAALFGINILNGNVDTSNNLIVHANSNVYKIDVENDSIETIRSNVIPESNLWVTQNNNIYLMGTQIIEISQTNNTMKVLKDDIQIEQGEGTSNAVAVCVNTPLYTDTPFGEEESIYAGAIRRDLIYDYTDLEFLPERDSPWNADFESLIYDIQTNKLIISEHISNGGRFFTVPVNCGKMYVELHLTDQADTSLSGFDILPDQTIEVAENTHKYVWIIDELDEVQKIFNFQTHVDDLLPNESRSILSSAYLKFKNGLDTRQDLIVNLDIPNILGVIDRSLIVNLDNSEYEGNTDIQISSTVDNTALIAFDGILLQHIEDSTGNFVVSLGQQNIVNLAPQSQLELPFIWNTLNYYAGEYNLISQLFDAADHIQDEKTTPFAIKASEINAANINLHILTDKAQYPSIDAVEISLSVTNLADNNIIQNHQAQLLVSNPSGTVILQQTTAVTNLTPLAIQSWQQILNLNQATIGSYIVTLNLLDDQSIIVANQTSTFNVVLDEQLSLLGTVLVANEQIQPPMNNSCDYELTNTSTQTTTDIRVHQTVVNLSNQLTLQDDVLTIDLLANTTWTNNQNVSTNQMSSGDHACVLRTVINSAETTQASDIFFVTGANQISGIIWDDSNGDGIYDNDETGIELAEIKLLDTNQQVLQTKLTNNTGNYQFDPVNNGQYTLQVTETGVLLNHVNTFGGNPVTIDLQNNHQILDFGYLLDTTDLSISTSNCVRGLQENQNITYQVEVNNLGGTDIIQAQVSDSIPIGLSDINWICQATGGASCTASGTDAISDTIDMPRGSRIIYYIDATVNAQLGAQITHQTSVIMPAGIIDDFPANNTALDSDTVRDIIFANGFDCAAPTPMAADIFDLAISTSNCTQGLQVNQSISYMIQVNNLGNTNIQQAQVNSPIPAGLADISWVCAATGAATCGASSGNTHIDDNIDMPAGSSIQYTLNGTVSAQLLEIISSNASITMPAGITDDFPINNTAQDSDMVLDILFINGFECSAPTSLDTSQSQQQKILWSILQKDQKSKTKSKLMSYISTVPYWGIKAGEQR</sequence>
<dbReference type="Gene3D" id="2.60.40.10">
    <property type="entry name" value="Immunoglobulins"/>
    <property type="match status" value="1"/>
</dbReference>
<dbReference type="InterPro" id="IPR015943">
    <property type="entry name" value="WD40/YVTN_repeat-like_dom_sf"/>
</dbReference>
<feature type="domain" description="DUF11" evidence="4">
    <location>
        <begin position="2370"/>
        <end position="2490"/>
    </location>
</feature>
<dbReference type="InterPro" id="IPR047589">
    <property type="entry name" value="DUF11_rpt"/>
</dbReference>
<dbReference type="GO" id="GO:0005576">
    <property type="term" value="C:extracellular region"/>
    <property type="evidence" value="ECO:0007669"/>
    <property type="project" value="UniProtKB-SubCell"/>
</dbReference>
<evidence type="ECO:0000256" key="2">
    <source>
        <dbReference type="ARBA" id="ARBA00022525"/>
    </source>
</evidence>